<protein>
    <submittedName>
        <fullName evidence="1">Uncharacterized protein</fullName>
    </submittedName>
</protein>
<reference evidence="1 2" key="1">
    <citation type="submission" date="2009-08" db="EMBL/GenBank/DDBJ databases">
        <title>The Genome Sequence of Spizellomyces punctatus strain DAOM BR117.</title>
        <authorList>
            <consortium name="The Broad Institute Genome Sequencing Platform"/>
            <person name="Russ C."/>
            <person name="Cuomo C."/>
            <person name="Shea T."/>
            <person name="Young S.K."/>
            <person name="Zeng Q."/>
            <person name="Koehrsen M."/>
            <person name="Haas B."/>
            <person name="Borodovsky M."/>
            <person name="Guigo R."/>
            <person name="Alvarado L."/>
            <person name="Berlin A."/>
            <person name="Bochicchio J."/>
            <person name="Borenstein D."/>
            <person name="Chapman S."/>
            <person name="Chen Z."/>
            <person name="Engels R."/>
            <person name="Freedman E."/>
            <person name="Gellesch M."/>
            <person name="Goldberg J."/>
            <person name="Griggs A."/>
            <person name="Gujja S."/>
            <person name="Heiman D."/>
            <person name="Hepburn T."/>
            <person name="Howarth C."/>
            <person name="Jen D."/>
            <person name="Larson L."/>
            <person name="Lewis B."/>
            <person name="Mehta T."/>
            <person name="Park D."/>
            <person name="Pearson M."/>
            <person name="Roberts A."/>
            <person name="Saif S."/>
            <person name="Shenoy N."/>
            <person name="Sisk P."/>
            <person name="Stolte C."/>
            <person name="Sykes S."/>
            <person name="Thomson T."/>
            <person name="Walk T."/>
            <person name="White J."/>
            <person name="Yandava C."/>
            <person name="Burger G."/>
            <person name="Gray M.W."/>
            <person name="Holland P.W.H."/>
            <person name="King N."/>
            <person name="Lang F.B.F."/>
            <person name="Roger A.J."/>
            <person name="Ruiz-Trillo I."/>
            <person name="Lander E."/>
            <person name="Nusbaum C."/>
        </authorList>
    </citation>
    <scope>NUCLEOTIDE SEQUENCE [LARGE SCALE GENOMIC DNA]</scope>
    <source>
        <strain evidence="1 2">DAOM BR117</strain>
    </source>
</reference>
<keyword evidence="2" id="KW-1185">Reference proteome</keyword>
<name>A0A0L0HH96_SPIPD</name>
<gene>
    <name evidence="1" type="ORF">SPPG_04586</name>
</gene>
<dbReference type="RefSeq" id="XP_016608294.1">
    <property type="nucleotide sequence ID" value="XM_016752823.1"/>
</dbReference>
<sequence>MTKATTKINQYFQWLKFSKLFWKSSDVASDLRENYSNDLLQETELRMAYSLGRLHEDTHHLYLAIRATLLAFASSTDLSHKTITPEFQEEVKHATEKLDCEIDDIEQEFDPYMLSNVVWNKRADPDFGTKTNELQRKAEILRIQTLGFEVMTLHLLCRGVCP</sequence>
<dbReference type="Proteomes" id="UP000053201">
    <property type="component" value="Unassembled WGS sequence"/>
</dbReference>
<dbReference type="GeneID" id="27688028"/>
<dbReference type="EMBL" id="KQ257456">
    <property type="protein sequence ID" value="KND00255.1"/>
    <property type="molecule type" value="Genomic_DNA"/>
</dbReference>
<evidence type="ECO:0000313" key="1">
    <source>
        <dbReference type="EMBL" id="KND00255.1"/>
    </source>
</evidence>
<dbReference type="AlphaFoldDB" id="A0A0L0HH96"/>
<dbReference type="InParanoid" id="A0A0L0HH96"/>
<evidence type="ECO:0000313" key="2">
    <source>
        <dbReference type="Proteomes" id="UP000053201"/>
    </source>
</evidence>
<organism evidence="1 2">
    <name type="scientific">Spizellomyces punctatus (strain DAOM BR117)</name>
    <dbReference type="NCBI Taxonomy" id="645134"/>
    <lineage>
        <taxon>Eukaryota</taxon>
        <taxon>Fungi</taxon>
        <taxon>Fungi incertae sedis</taxon>
        <taxon>Chytridiomycota</taxon>
        <taxon>Chytridiomycota incertae sedis</taxon>
        <taxon>Chytridiomycetes</taxon>
        <taxon>Spizellomycetales</taxon>
        <taxon>Spizellomycetaceae</taxon>
        <taxon>Spizellomyces</taxon>
    </lineage>
</organism>
<proteinExistence type="predicted"/>
<dbReference type="OrthoDB" id="8110916at2759"/>
<dbReference type="VEuPathDB" id="FungiDB:SPPG_04586"/>
<accession>A0A0L0HH96</accession>